<dbReference type="AlphaFoldDB" id="G5AEG5"/>
<reference evidence="2 3" key="1">
    <citation type="journal article" date="2006" name="Science">
        <title>Phytophthora genome sequences uncover evolutionary origins and mechanisms of pathogenesis.</title>
        <authorList>
            <person name="Tyler B.M."/>
            <person name="Tripathy S."/>
            <person name="Zhang X."/>
            <person name="Dehal P."/>
            <person name="Jiang R.H."/>
            <person name="Aerts A."/>
            <person name="Arredondo F.D."/>
            <person name="Baxter L."/>
            <person name="Bensasson D."/>
            <person name="Beynon J.L."/>
            <person name="Chapman J."/>
            <person name="Damasceno C.M."/>
            <person name="Dorrance A.E."/>
            <person name="Dou D."/>
            <person name="Dickerman A.W."/>
            <person name="Dubchak I.L."/>
            <person name="Garbelotto M."/>
            <person name="Gijzen M."/>
            <person name="Gordon S.G."/>
            <person name="Govers F."/>
            <person name="Grunwald N.J."/>
            <person name="Huang W."/>
            <person name="Ivors K.L."/>
            <person name="Jones R.W."/>
            <person name="Kamoun S."/>
            <person name="Krampis K."/>
            <person name="Lamour K.H."/>
            <person name="Lee M.K."/>
            <person name="McDonald W.H."/>
            <person name="Medina M."/>
            <person name="Meijer H.J."/>
            <person name="Nordberg E.K."/>
            <person name="Maclean D.J."/>
            <person name="Ospina-Giraldo M.D."/>
            <person name="Morris P.F."/>
            <person name="Phuntumart V."/>
            <person name="Putnam N.H."/>
            <person name="Rash S."/>
            <person name="Rose J.K."/>
            <person name="Sakihama Y."/>
            <person name="Salamov A.A."/>
            <person name="Savidor A."/>
            <person name="Scheuring C.F."/>
            <person name="Smith B.M."/>
            <person name="Sobral B.W."/>
            <person name="Terry A."/>
            <person name="Torto-Alalibo T.A."/>
            <person name="Win J."/>
            <person name="Xu Z."/>
            <person name="Zhang H."/>
            <person name="Grigoriev I.V."/>
            <person name="Rokhsar D.S."/>
            <person name="Boore J.L."/>
        </authorList>
    </citation>
    <scope>NUCLEOTIDE SEQUENCE [LARGE SCALE GENOMIC DNA]</scope>
    <source>
        <strain evidence="2 3">P6497</strain>
    </source>
</reference>
<evidence type="ECO:0000256" key="1">
    <source>
        <dbReference type="SAM" id="MobiDB-lite"/>
    </source>
</evidence>
<dbReference type="Proteomes" id="UP000002640">
    <property type="component" value="Unassembled WGS sequence"/>
</dbReference>
<sequence>MQDSLKSRGEDPHPRRTEDDDAESEESETEEVGVADTSPEEGDAATPVASTSQITKRPIDTRTATIKMGRHLQQPNLTAEKKLATRFYLAGKDLNERLPLDA</sequence>
<organism evidence="2 3">
    <name type="scientific">Phytophthora sojae (strain P6497)</name>
    <name type="common">Soybean stem and root rot agent</name>
    <name type="synonym">Phytophthora megasperma f. sp. glycines</name>
    <dbReference type="NCBI Taxonomy" id="1094619"/>
    <lineage>
        <taxon>Eukaryota</taxon>
        <taxon>Sar</taxon>
        <taxon>Stramenopiles</taxon>
        <taxon>Oomycota</taxon>
        <taxon>Peronosporomycetes</taxon>
        <taxon>Peronosporales</taxon>
        <taxon>Peronosporaceae</taxon>
        <taxon>Phytophthora</taxon>
    </lineage>
</organism>
<feature type="compositionally biased region" description="Basic and acidic residues" evidence="1">
    <location>
        <begin position="1"/>
        <end position="18"/>
    </location>
</feature>
<evidence type="ECO:0000313" key="3">
    <source>
        <dbReference type="Proteomes" id="UP000002640"/>
    </source>
</evidence>
<protein>
    <submittedName>
        <fullName evidence="2">Uncharacterized protein</fullName>
    </submittedName>
</protein>
<accession>G5AEG5</accession>
<dbReference type="GeneID" id="20648159"/>
<keyword evidence="3" id="KW-1185">Reference proteome</keyword>
<feature type="region of interest" description="Disordered" evidence="1">
    <location>
        <begin position="1"/>
        <end position="59"/>
    </location>
</feature>
<dbReference type="InParanoid" id="G5AEG5"/>
<dbReference type="RefSeq" id="XP_009538464.1">
    <property type="nucleotide sequence ID" value="XM_009540169.1"/>
</dbReference>
<feature type="compositionally biased region" description="Acidic residues" evidence="1">
    <location>
        <begin position="19"/>
        <end position="43"/>
    </location>
</feature>
<gene>
    <name evidence="2" type="ORF">PHYSODRAFT_341817</name>
</gene>
<proteinExistence type="predicted"/>
<evidence type="ECO:0000313" key="2">
    <source>
        <dbReference type="EMBL" id="EGZ06567.1"/>
    </source>
</evidence>
<dbReference type="KEGG" id="psoj:PHYSODRAFT_341817"/>
<name>G5AEG5_PHYSP</name>
<dbReference type="EMBL" id="JH159164">
    <property type="protein sequence ID" value="EGZ06567.1"/>
    <property type="molecule type" value="Genomic_DNA"/>
</dbReference>